<evidence type="ECO:0000259" key="4">
    <source>
        <dbReference type="PROSITE" id="PS51898"/>
    </source>
</evidence>
<dbReference type="InterPro" id="IPR010998">
    <property type="entry name" value="Integrase_recombinase_N"/>
</dbReference>
<organism evidence="5 6">
    <name type="scientific">Enterococcus faecium</name>
    <name type="common">Streptococcus faecium</name>
    <dbReference type="NCBI Taxonomy" id="1352"/>
    <lineage>
        <taxon>Bacteria</taxon>
        <taxon>Bacillati</taxon>
        <taxon>Bacillota</taxon>
        <taxon>Bacilli</taxon>
        <taxon>Lactobacillales</taxon>
        <taxon>Enterococcaceae</taxon>
        <taxon>Enterococcus</taxon>
    </lineage>
</organism>
<dbReference type="InterPro" id="IPR011010">
    <property type="entry name" value="DNA_brk_join_enz"/>
</dbReference>
<gene>
    <name evidence="5" type="ORF">AWT83_01380</name>
</gene>
<dbReference type="PROSITE" id="PS51898">
    <property type="entry name" value="TYR_RECOMBINASE"/>
    <property type="match status" value="1"/>
</dbReference>
<dbReference type="InterPro" id="IPR050090">
    <property type="entry name" value="Tyrosine_recombinase_XerCD"/>
</dbReference>
<evidence type="ECO:0000256" key="3">
    <source>
        <dbReference type="ARBA" id="ARBA00023172"/>
    </source>
</evidence>
<dbReference type="GO" id="GO:0006310">
    <property type="term" value="P:DNA recombination"/>
    <property type="evidence" value="ECO:0007669"/>
    <property type="project" value="UniProtKB-KW"/>
</dbReference>
<reference evidence="5 6" key="1">
    <citation type="submission" date="2016-01" db="EMBL/GenBank/DDBJ databases">
        <title>Molecular Mechanisms for transfer of large genomic segments between Enterococcus faecium strains.</title>
        <authorList>
            <person name="Garcia-Solache M.A."/>
            <person name="Lebreton F."/>
            <person name="Mclaughlin R.E."/>
            <person name="Whiteaker J.D."/>
            <person name="Gilmore M.S."/>
            <person name="Rice L.B."/>
        </authorList>
    </citation>
    <scope>NUCLEOTIDE SEQUENCE [LARGE SCALE GENOMIC DNA]</scope>
    <source>
        <strain evidence="5 6">D344RRF x C68</strain>
    </source>
</reference>
<dbReference type="InterPro" id="IPR002104">
    <property type="entry name" value="Integrase_catalytic"/>
</dbReference>
<dbReference type="GO" id="GO:0003677">
    <property type="term" value="F:DNA binding"/>
    <property type="evidence" value="ECO:0007669"/>
    <property type="project" value="UniProtKB-KW"/>
</dbReference>
<protein>
    <submittedName>
        <fullName evidence="5">Integrase</fullName>
    </submittedName>
</protein>
<dbReference type="EMBL" id="LRHK01000001">
    <property type="protein sequence ID" value="KWX17225.1"/>
    <property type="molecule type" value="Genomic_DNA"/>
</dbReference>
<comment type="similarity">
    <text evidence="1">Belongs to the 'phage' integrase family.</text>
</comment>
<dbReference type="InterPro" id="IPR013762">
    <property type="entry name" value="Integrase-like_cat_sf"/>
</dbReference>
<dbReference type="PANTHER" id="PTHR30349:SF64">
    <property type="entry name" value="PROPHAGE INTEGRASE INTD-RELATED"/>
    <property type="match status" value="1"/>
</dbReference>
<feature type="domain" description="Tyr recombinase" evidence="4">
    <location>
        <begin position="178"/>
        <end position="377"/>
    </location>
</feature>
<dbReference type="Gene3D" id="1.10.443.10">
    <property type="entry name" value="Intergrase catalytic core"/>
    <property type="match status" value="1"/>
</dbReference>
<evidence type="ECO:0000256" key="1">
    <source>
        <dbReference type="ARBA" id="ARBA00008857"/>
    </source>
</evidence>
<dbReference type="CDD" id="cd01189">
    <property type="entry name" value="INT_ICEBs1_C_like"/>
    <property type="match status" value="1"/>
</dbReference>
<dbReference type="Proteomes" id="UP000070452">
    <property type="component" value="Unassembled WGS sequence"/>
</dbReference>
<evidence type="ECO:0000313" key="5">
    <source>
        <dbReference type="EMBL" id="KWX17225.1"/>
    </source>
</evidence>
<evidence type="ECO:0000313" key="6">
    <source>
        <dbReference type="Proteomes" id="UP000070452"/>
    </source>
</evidence>
<accession>A0A132P4I0</accession>
<name>A0A132P4I0_ENTFC</name>
<evidence type="ECO:0000256" key="2">
    <source>
        <dbReference type="ARBA" id="ARBA00023125"/>
    </source>
</evidence>
<dbReference type="Pfam" id="PF00589">
    <property type="entry name" value="Phage_integrase"/>
    <property type="match status" value="1"/>
</dbReference>
<keyword evidence="2" id="KW-0238">DNA-binding</keyword>
<dbReference type="Gene3D" id="1.10.150.130">
    <property type="match status" value="1"/>
</dbReference>
<dbReference type="AlphaFoldDB" id="A0A132P4I0"/>
<sequence>MLKVWVEQTKDGQFKFIERYVDPYTEKTRKKSTTLTSNSPQAWKKAQKILDKKIKEALENYNKSDITFGELYKEWYEYYKQHVKRTSFLKVPMMMKHVSKHISDDTIVRNIDETLINKIIEDMYTFGDLSLNYTKQTKTTLSVMLNYAIDRKYIQRNPALAVKIHPKKVEEEKRRLSMDKKYLDKEEIDQILKQLYSNPRRKLHGIIAEFLYLTGLRYGELLALQMKDYEDGKISINGTLDYTSVKMDNAIKTTPKNTYSQREVQLPNRAKELIESVIADNILAGRPTDPDQYIFISTSGTPLTLHSFNAILHKVEEELELEKSLSSHIFRHSHVSLLSELGVPLKAIMERVGHSDANTTLSIYNHVTKRAKQQVIDKLNSL</sequence>
<dbReference type="PANTHER" id="PTHR30349">
    <property type="entry name" value="PHAGE INTEGRASE-RELATED"/>
    <property type="match status" value="1"/>
</dbReference>
<proteinExistence type="inferred from homology"/>
<comment type="caution">
    <text evidence="5">The sequence shown here is derived from an EMBL/GenBank/DDBJ whole genome shotgun (WGS) entry which is preliminary data.</text>
</comment>
<dbReference type="GO" id="GO:0015074">
    <property type="term" value="P:DNA integration"/>
    <property type="evidence" value="ECO:0007669"/>
    <property type="project" value="InterPro"/>
</dbReference>
<dbReference type="SUPFAM" id="SSF56349">
    <property type="entry name" value="DNA breaking-rejoining enzymes"/>
    <property type="match status" value="1"/>
</dbReference>
<keyword evidence="3" id="KW-0233">DNA recombination</keyword>